<feature type="chain" id="PRO_5042813090" description="Secreted protein" evidence="1">
    <location>
        <begin position="25"/>
        <end position="151"/>
    </location>
</feature>
<keyword evidence="3" id="KW-1185">Reference proteome</keyword>
<accession>A0AAN6DM19</accession>
<evidence type="ECO:0000256" key="1">
    <source>
        <dbReference type="SAM" id="SignalP"/>
    </source>
</evidence>
<keyword evidence="1" id="KW-0732">Signal</keyword>
<evidence type="ECO:0000313" key="2">
    <source>
        <dbReference type="EMBL" id="KAI1609105.1"/>
    </source>
</evidence>
<organism evidence="2 3">
    <name type="scientific">Exophiala viscosa</name>
    <dbReference type="NCBI Taxonomy" id="2486360"/>
    <lineage>
        <taxon>Eukaryota</taxon>
        <taxon>Fungi</taxon>
        <taxon>Dikarya</taxon>
        <taxon>Ascomycota</taxon>
        <taxon>Pezizomycotina</taxon>
        <taxon>Eurotiomycetes</taxon>
        <taxon>Chaetothyriomycetidae</taxon>
        <taxon>Chaetothyriales</taxon>
        <taxon>Herpotrichiellaceae</taxon>
        <taxon>Exophiala</taxon>
    </lineage>
</organism>
<dbReference type="AlphaFoldDB" id="A0AAN6DM19"/>
<gene>
    <name evidence="2" type="ORF">EDD36DRAFT_84061</name>
</gene>
<comment type="caution">
    <text evidence="2">The sequence shown here is derived from an EMBL/GenBank/DDBJ whole genome shotgun (WGS) entry which is preliminary data.</text>
</comment>
<proteinExistence type="predicted"/>
<sequence>MSLPQFQPCLRWGLAITVLLSCTGHKTNLQSSLISSLHRRVGGLQTPSVVCVSFRVLYKCSQTQPLKALPKSNYRVRAMTQMCTSRADKAKGRHIPSMCTTCCRYPVFADPDESLLLLLRKIHVSHLRARNRESHGPLAVIVLSDVCQPPR</sequence>
<evidence type="ECO:0008006" key="4">
    <source>
        <dbReference type="Google" id="ProtNLM"/>
    </source>
</evidence>
<protein>
    <recommendedName>
        <fullName evidence="4">Secreted protein</fullName>
    </recommendedName>
</protein>
<evidence type="ECO:0000313" key="3">
    <source>
        <dbReference type="Proteomes" id="UP001203852"/>
    </source>
</evidence>
<dbReference type="Proteomes" id="UP001203852">
    <property type="component" value="Unassembled WGS sequence"/>
</dbReference>
<feature type="signal peptide" evidence="1">
    <location>
        <begin position="1"/>
        <end position="24"/>
    </location>
</feature>
<name>A0AAN6DM19_9EURO</name>
<dbReference type="EMBL" id="MU404361">
    <property type="protein sequence ID" value="KAI1609105.1"/>
    <property type="molecule type" value="Genomic_DNA"/>
</dbReference>
<reference evidence="2" key="1">
    <citation type="journal article" date="2022" name="bioRxiv">
        <title>Deciphering the potential niche of two novel black yeast fungi from a biological soil crust based on their genomes, phenotypes, and melanin regulation.</title>
        <authorList>
            <consortium name="DOE Joint Genome Institute"/>
            <person name="Carr E.C."/>
            <person name="Barton Q."/>
            <person name="Grambo S."/>
            <person name="Sullivan M."/>
            <person name="Renfro C.M."/>
            <person name="Kuo A."/>
            <person name="Pangilinan J."/>
            <person name="Lipzen A."/>
            <person name="Keymanesh K."/>
            <person name="Savage E."/>
            <person name="Barry K."/>
            <person name="Grigoriev I.V."/>
            <person name="Riekhof W.R."/>
            <person name="Harris S.S."/>
        </authorList>
    </citation>
    <scope>NUCLEOTIDE SEQUENCE</scope>
    <source>
        <strain evidence="2">JF 03-4F</strain>
    </source>
</reference>